<evidence type="ECO:0000256" key="1">
    <source>
        <dbReference type="ARBA" id="ARBA00008724"/>
    </source>
</evidence>
<dbReference type="Proteomes" id="UP001165160">
    <property type="component" value="Unassembled WGS sequence"/>
</dbReference>
<gene>
    <name evidence="5" type="ORF">TrVE_jg11184</name>
</gene>
<dbReference type="EMBL" id="BRXX01000033">
    <property type="protein sequence ID" value="GMH84118.1"/>
    <property type="molecule type" value="Genomic_DNA"/>
</dbReference>
<name>A0A9W7ENV6_9STRA</name>
<feature type="domain" description="TACO1/YebC-like N-terminal" evidence="4">
    <location>
        <begin position="44"/>
        <end position="113"/>
    </location>
</feature>
<evidence type="ECO:0000256" key="2">
    <source>
        <dbReference type="SAM" id="SignalP"/>
    </source>
</evidence>
<feature type="domain" description="TACO1/YebC-like second and third" evidence="3">
    <location>
        <begin position="120"/>
        <end position="287"/>
    </location>
</feature>
<dbReference type="SUPFAM" id="SSF75625">
    <property type="entry name" value="YebC-like"/>
    <property type="match status" value="1"/>
</dbReference>
<evidence type="ECO:0000313" key="6">
    <source>
        <dbReference type="Proteomes" id="UP001165160"/>
    </source>
</evidence>
<dbReference type="GO" id="GO:0005737">
    <property type="term" value="C:cytoplasm"/>
    <property type="evidence" value="ECO:0007669"/>
    <property type="project" value="UniProtKB-ARBA"/>
</dbReference>
<keyword evidence="6" id="KW-1185">Reference proteome</keyword>
<accession>A0A9W7ENV6</accession>
<dbReference type="PANTHER" id="PTHR12532">
    <property type="entry name" value="TRANSLATIONAL ACTIVATOR OF CYTOCHROME C OXIDASE 1"/>
    <property type="match status" value="1"/>
</dbReference>
<dbReference type="Pfam" id="PF01709">
    <property type="entry name" value="Transcrip_reg"/>
    <property type="match status" value="1"/>
</dbReference>
<evidence type="ECO:0000313" key="5">
    <source>
        <dbReference type="EMBL" id="GMH84118.1"/>
    </source>
</evidence>
<dbReference type="InterPro" id="IPR002876">
    <property type="entry name" value="Transcrip_reg_TACO1-like"/>
</dbReference>
<dbReference type="HAMAP" id="MF_00693">
    <property type="entry name" value="Transcrip_reg_TACO1"/>
    <property type="match status" value="1"/>
</dbReference>
<dbReference type="AlphaFoldDB" id="A0A9W7ENV6"/>
<keyword evidence="2" id="KW-0732">Signal</keyword>
<proteinExistence type="inferred from homology"/>
<feature type="signal peptide" evidence="2">
    <location>
        <begin position="1"/>
        <end position="22"/>
    </location>
</feature>
<dbReference type="InterPro" id="IPR017856">
    <property type="entry name" value="Integrase-like_N"/>
</dbReference>
<comment type="caution">
    <text evidence="5">The sequence shown here is derived from an EMBL/GenBank/DDBJ whole genome shotgun (WGS) entry which is preliminary data.</text>
</comment>
<dbReference type="InterPro" id="IPR029072">
    <property type="entry name" value="YebC-like"/>
</dbReference>
<dbReference type="InterPro" id="IPR048300">
    <property type="entry name" value="TACO1_YebC-like_2nd/3rd_dom"/>
</dbReference>
<reference evidence="6" key="1">
    <citation type="journal article" date="2023" name="Commun. Biol.">
        <title>Genome analysis of Parmales, the sister group of diatoms, reveals the evolutionary specialization of diatoms from phago-mixotrophs to photoautotrophs.</title>
        <authorList>
            <person name="Ban H."/>
            <person name="Sato S."/>
            <person name="Yoshikawa S."/>
            <person name="Yamada K."/>
            <person name="Nakamura Y."/>
            <person name="Ichinomiya M."/>
            <person name="Sato N."/>
            <person name="Blanc-Mathieu R."/>
            <person name="Endo H."/>
            <person name="Kuwata A."/>
            <person name="Ogata H."/>
        </authorList>
    </citation>
    <scope>NUCLEOTIDE SEQUENCE [LARGE SCALE GENOMIC DNA]</scope>
    <source>
        <strain evidence="6">NIES 3699</strain>
    </source>
</reference>
<dbReference type="Pfam" id="PF20772">
    <property type="entry name" value="TACO1_YebC_N"/>
    <property type="match status" value="1"/>
</dbReference>
<evidence type="ECO:0000259" key="3">
    <source>
        <dbReference type="Pfam" id="PF01709"/>
    </source>
</evidence>
<sequence>MQLLNKLLNVTSLLLLFLSAHSYLVPSPKSPHSPSSTSLFGRAAAVRAQTKGKTDAAKTKIYGQFGKKIIMAVKDGGSASPEANKSLRDVISMAKKNNVPIDNINRAIKRASEASNSDGYQSSLFEVYAFGGCTFIINVLTDNPNRAAAEVKNAVNKSSKNKAKMAESGSVTYLYERKGKVVVESGVVGEEELMDIAIEAEVDDYEFVEEGDVDAEGEPVDVIYVEQGDLGLLRDKLKESGKEPKDAKLCYKPMAPVECTEEDFESNMSMVEVLEELEDVDCVEHNMSN</sequence>
<organism evidence="5 6">
    <name type="scientific">Triparma verrucosa</name>
    <dbReference type="NCBI Taxonomy" id="1606542"/>
    <lineage>
        <taxon>Eukaryota</taxon>
        <taxon>Sar</taxon>
        <taxon>Stramenopiles</taxon>
        <taxon>Ochrophyta</taxon>
        <taxon>Bolidophyceae</taxon>
        <taxon>Parmales</taxon>
        <taxon>Triparmaceae</taxon>
        <taxon>Triparma</taxon>
    </lineage>
</organism>
<dbReference type="Gene3D" id="1.10.10.200">
    <property type="match status" value="1"/>
</dbReference>
<protein>
    <submittedName>
        <fullName evidence="5">Uncharacterized protein</fullName>
    </submittedName>
</protein>
<dbReference type="Gene3D" id="3.30.70.980">
    <property type="match status" value="2"/>
</dbReference>
<dbReference type="InterPro" id="IPR026564">
    <property type="entry name" value="Transcrip_reg_TACO1-like_dom3"/>
</dbReference>
<feature type="chain" id="PRO_5040725484" evidence="2">
    <location>
        <begin position="23"/>
        <end position="289"/>
    </location>
</feature>
<evidence type="ECO:0000259" key="4">
    <source>
        <dbReference type="Pfam" id="PF20772"/>
    </source>
</evidence>
<dbReference type="InterPro" id="IPR049083">
    <property type="entry name" value="TACO1_YebC_N"/>
</dbReference>
<comment type="similarity">
    <text evidence="1">Belongs to the TACO1 family.</text>
</comment>
<dbReference type="PANTHER" id="PTHR12532:SF0">
    <property type="entry name" value="TRANSLATIONAL ACTIVATOR OF CYTOCHROME C OXIDASE 1"/>
    <property type="match status" value="1"/>
</dbReference>